<feature type="short sequence motif" description="Histidine triad motif" evidence="1">
    <location>
        <begin position="98"/>
        <end position="102"/>
    </location>
</feature>
<dbReference type="PANTHER" id="PTHR46648:SF1">
    <property type="entry name" value="ADENOSINE 5'-MONOPHOSPHORAMIDASE HNT1"/>
    <property type="match status" value="1"/>
</dbReference>
<keyword evidence="4" id="KW-1185">Reference proteome</keyword>
<sequence length="140" mass="14642">MTPDCIFCAIVAGAAPATVVHETDTTLAFLDIRPVTTGHTLVIPKAHSAGLADLDPAIAGDVFRTGQLLAAAVRRGLGADGVNLAMNDGRAAFQTVFHSHLHVVPRHDGDRIRFVAGFVTRRPGDLARTGEAIRAAVVAD</sequence>
<evidence type="ECO:0000256" key="1">
    <source>
        <dbReference type="PROSITE-ProRule" id="PRU00464"/>
    </source>
</evidence>
<dbReference type="PROSITE" id="PS00892">
    <property type="entry name" value="HIT_1"/>
    <property type="match status" value="1"/>
</dbReference>
<proteinExistence type="predicted"/>
<dbReference type="Proteomes" id="UP001520140">
    <property type="component" value="Unassembled WGS sequence"/>
</dbReference>
<dbReference type="InterPro" id="IPR019808">
    <property type="entry name" value="Histidine_triad_CS"/>
</dbReference>
<evidence type="ECO:0000313" key="4">
    <source>
        <dbReference type="Proteomes" id="UP001520140"/>
    </source>
</evidence>
<dbReference type="Pfam" id="PF01230">
    <property type="entry name" value="HIT"/>
    <property type="match status" value="1"/>
</dbReference>
<name>A0ABS7NQ05_9NOCA</name>
<dbReference type="PANTHER" id="PTHR46648">
    <property type="entry name" value="HIT FAMILY PROTEIN 1"/>
    <property type="match status" value="1"/>
</dbReference>
<dbReference type="InterPro" id="IPR001310">
    <property type="entry name" value="Histidine_triad_HIT"/>
</dbReference>
<comment type="caution">
    <text evidence="3">The sequence shown here is derived from an EMBL/GenBank/DDBJ whole genome shotgun (WGS) entry which is preliminary data.</text>
</comment>
<reference evidence="3 4" key="1">
    <citation type="submission" date="2020-06" db="EMBL/GenBank/DDBJ databases">
        <title>Taxonomy, biology and ecology of Rhodococcus bacteria occurring in California pistachio and other woody hosts as revealed by genome sequence analyses.</title>
        <authorList>
            <person name="Gai Y."/>
            <person name="Riely B."/>
        </authorList>
    </citation>
    <scope>NUCLEOTIDE SEQUENCE [LARGE SCALE GENOMIC DNA]</scope>
    <source>
        <strain evidence="3 4">BP-284</strain>
    </source>
</reference>
<dbReference type="PRINTS" id="PR00332">
    <property type="entry name" value="HISTRIAD"/>
</dbReference>
<dbReference type="InterPro" id="IPR011146">
    <property type="entry name" value="HIT-like"/>
</dbReference>
<organism evidence="3 4">
    <name type="scientific">Rhodococcoides kroppenstedtii</name>
    <dbReference type="NCBI Taxonomy" id="293050"/>
    <lineage>
        <taxon>Bacteria</taxon>
        <taxon>Bacillati</taxon>
        <taxon>Actinomycetota</taxon>
        <taxon>Actinomycetes</taxon>
        <taxon>Mycobacteriales</taxon>
        <taxon>Nocardiaceae</taxon>
        <taxon>Rhodococcoides</taxon>
    </lineage>
</organism>
<dbReference type="Gene3D" id="3.30.428.10">
    <property type="entry name" value="HIT-like"/>
    <property type="match status" value="1"/>
</dbReference>
<dbReference type="InterPro" id="IPR039384">
    <property type="entry name" value="HINT"/>
</dbReference>
<accession>A0ABS7NQ05</accession>
<dbReference type="PROSITE" id="PS51084">
    <property type="entry name" value="HIT_2"/>
    <property type="match status" value="1"/>
</dbReference>
<evidence type="ECO:0000259" key="2">
    <source>
        <dbReference type="PROSITE" id="PS51084"/>
    </source>
</evidence>
<dbReference type="CDD" id="cd01277">
    <property type="entry name" value="HINT_subgroup"/>
    <property type="match status" value="1"/>
</dbReference>
<protein>
    <submittedName>
        <fullName evidence="3">HIT family protein</fullName>
    </submittedName>
</protein>
<gene>
    <name evidence="3" type="ORF">HQ605_04520</name>
</gene>
<dbReference type="EMBL" id="JABUKG010000003">
    <property type="protein sequence ID" value="MBY6320081.1"/>
    <property type="molecule type" value="Genomic_DNA"/>
</dbReference>
<dbReference type="RefSeq" id="WP_068099849.1">
    <property type="nucleotide sequence ID" value="NZ_CP135915.1"/>
</dbReference>
<feature type="domain" description="HIT" evidence="2">
    <location>
        <begin position="6"/>
        <end position="113"/>
    </location>
</feature>
<dbReference type="InterPro" id="IPR036265">
    <property type="entry name" value="HIT-like_sf"/>
</dbReference>
<dbReference type="SUPFAM" id="SSF54197">
    <property type="entry name" value="HIT-like"/>
    <property type="match status" value="1"/>
</dbReference>
<evidence type="ECO:0000313" key="3">
    <source>
        <dbReference type="EMBL" id="MBY6320081.1"/>
    </source>
</evidence>